<dbReference type="Proteomes" id="UP001055879">
    <property type="component" value="Linkage Group LG01"/>
</dbReference>
<evidence type="ECO:0000313" key="2">
    <source>
        <dbReference type="Proteomes" id="UP001055879"/>
    </source>
</evidence>
<organism evidence="1 2">
    <name type="scientific">Arctium lappa</name>
    <name type="common">Greater burdock</name>
    <name type="synonym">Lappa major</name>
    <dbReference type="NCBI Taxonomy" id="4217"/>
    <lineage>
        <taxon>Eukaryota</taxon>
        <taxon>Viridiplantae</taxon>
        <taxon>Streptophyta</taxon>
        <taxon>Embryophyta</taxon>
        <taxon>Tracheophyta</taxon>
        <taxon>Spermatophyta</taxon>
        <taxon>Magnoliopsida</taxon>
        <taxon>eudicotyledons</taxon>
        <taxon>Gunneridae</taxon>
        <taxon>Pentapetalae</taxon>
        <taxon>asterids</taxon>
        <taxon>campanulids</taxon>
        <taxon>Asterales</taxon>
        <taxon>Asteraceae</taxon>
        <taxon>Carduoideae</taxon>
        <taxon>Cardueae</taxon>
        <taxon>Arctiinae</taxon>
        <taxon>Arctium</taxon>
    </lineage>
</organism>
<reference evidence="1 2" key="2">
    <citation type="journal article" date="2022" name="Mol. Ecol. Resour.">
        <title>The genomes of chicory, endive, great burdock and yacon provide insights into Asteraceae paleo-polyploidization history and plant inulin production.</title>
        <authorList>
            <person name="Fan W."/>
            <person name="Wang S."/>
            <person name="Wang H."/>
            <person name="Wang A."/>
            <person name="Jiang F."/>
            <person name="Liu H."/>
            <person name="Zhao H."/>
            <person name="Xu D."/>
            <person name="Zhang Y."/>
        </authorList>
    </citation>
    <scope>NUCLEOTIDE SEQUENCE [LARGE SCALE GENOMIC DNA]</scope>
    <source>
        <strain evidence="2">cv. Niubang</strain>
    </source>
</reference>
<protein>
    <submittedName>
        <fullName evidence="1">Uncharacterized protein</fullName>
    </submittedName>
</protein>
<evidence type="ECO:0000313" key="1">
    <source>
        <dbReference type="EMBL" id="KAI3770273.1"/>
    </source>
</evidence>
<proteinExistence type="predicted"/>
<accession>A0ACB9FG02</accession>
<name>A0ACB9FG02_ARCLA</name>
<sequence>MLVENDSVGNGVLGSEKGEVTVIEKGLKTSIEVRDCKMASESRGDPQFGGGDVDVIDEKELTERGSTVEQHVESVE</sequence>
<dbReference type="EMBL" id="CM042047">
    <property type="protein sequence ID" value="KAI3770273.1"/>
    <property type="molecule type" value="Genomic_DNA"/>
</dbReference>
<gene>
    <name evidence="1" type="ORF">L6452_01400</name>
</gene>
<reference evidence="2" key="1">
    <citation type="journal article" date="2022" name="Mol. Ecol. Resour.">
        <title>The genomes of chicory, endive, great burdock and yacon provide insights into Asteraceae palaeo-polyploidization history and plant inulin production.</title>
        <authorList>
            <person name="Fan W."/>
            <person name="Wang S."/>
            <person name="Wang H."/>
            <person name="Wang A."/>
            <person name="Jiang F."/>
            <person name="Liu H."/>
            <person name="Zhao H."/>
            <person name="Xu D."/>
            <person name="Zhang Y."/>
        </authorList>
    </citation>
    <scope>NUCLEOTIDE SEQUENCE [LARGE SCALE GENOMIC DNA]</scope>
    <source>
        <strain evidence="2">cv. Niubang</strain>
    </source>
</reference>
<keyword evidence="2" id="KW-1185">Reference proteome</keyword>
<comment type="caution">
    <text evidence="1">The sequence shown here is derived from an EMBL/GenBank/DDBJ whole genome shotgun (WGS) entry which is preliminary data.</text>
</comment>